<dbReference type="Gene3D" id="3.40.50.10140">
    <property type="entry name" value="Toll/interleukin-1 receptor homology (TIR) domain"/>
    <property type="match status" value="1"/>
</dbReference>
<reference evidence="3" key="1">
    <citation type="submission" date="2019-11" db="EMBL/GenBank/DDBJ databases">
        <title>Spread of Macrolides and rifampicin resistant Rhodococcus equi in clinical isolates in the USA.</title>
        <authorList>
            <person name="Alvarez-Narvaez S."/>
            <person name="Huber L."/>
            <person name="Cohen N.D."/>
            <person name="Slovis N."/>
            <person name="Greiter M."/>
            <person name="Giguere S."/>
            <person name="Hart K."/>
        </authorList>
    </citation>
    <scope>NUCLEOTIDE SEQUENCE</scope>
    <source>
        <strain evidence="3">Lh_17</strain>
    </source>
</reference>
<dbReference type="InterPro" id="IPR000157">
    <property type="entry name" value="TIR_dom"/>
</dbReference>
<dbReference type="Pfam" id="PF13676">
    <property type="entry name" value="TIR_2"/>
    <property type="match status" value="1"/>
</dbReference>
<protein>
    <submittedName>
        <fullName evidence="3">TIR domain-containing protein</fullName>
    </submittedName>
</protein>
<evidence type="ECO:0000313" key="3">
    <source>
        <dbReference type="EMBL" id="MBM4568900.1"/>
    </source>
</evidence>
<evidence type="ECO:0000313" key="4">
    <source>
        <dbReference type="Proteomes" id="UP000808906"/>
    </source>
</evidence>
<dbReference type="SUPFAM" id="SSF52200">
    <property type="entry name" value="Toll/Interleukin receptor TIR domain"/>
    <property type="match status" value="1"/>
</dbReference>
<name>A0A9Q2PAV2_RHOHA</name>
<feature type="region of interest" description="Disordered" evidence="1">
    <location>
        <begin position="311"/>
        <end position="344"/>
    </location>
</feature>
<dbReference type="GO" id="GO:0007165">
    <property type="term" value="P:signal transduction"/>
    <property type="evidence" value="ECO:0007669"/>
    <property type="project" value="InterPro"/>
</dbReference>
<sequence length="358" mass="39201">MSSSPEPAPPRAFMSYSQDDTAHMGWVQQLAARLVRDGVDVTLDQWDLKAGLNLNLFMESGLTESDRVLVVSSSNYVTKANGRTGGAGFEGNILSADMFNGGLHKDRIIPVIRNNPGGTVPTFLAGAVYVDMRDDSNHEEKYEDLLRTIHGIPKATKPQLGRNPYLRREGELYVPPSMSSSRYVAPALTGEVIFPYSNNSGSYVIGSGEHTFTTHWSNAGHGAIHVYRDGADIHSVALATEVKDFDRVGDASEYDASSRSYTARVGDAVIFRNHHDYYAALLIDSVTTRGTAPSGGLGEVHFRYLIQDNRTPHFGSPDQTSDSSSHAKKVRSESFTPYRRRRSDRGPLCRPAVGCFGP</sequence>
<accession>A0A9Q2PAV2</accession>
<dbReference type="InterPro" id="IPR013568">
    <property type="entry name" value="SEFIR_dom"/>
</dbReference>
<organism evidence="3 4">
    <name type="scientific">Rhodococcus hoagii</name>
    <name type="common">Corynebacterium equii</name>
    <dbReference type="NCBI Taxonomy" id="43767"/>
    <lineage>
        <taxon>Bacteria</taxon>
        <taxon>Bacillati</taxon>
        <taxon>Actinomycetota</taxon>
        <taxon>Actinomycetes</taxon>
        <taxon>Mycobacteriales</taxon>
        <taxon>Nocardiaceae</taxon>
        <taxon>Prescottella</taxon>
    </lineage>
</organism>
<proteinExistence type="predicted"/>
<dbReference type="PROSITE" id="PS51534">
    <property type="entry name" value="SEFIR"/>
    <property type="match status" value="1"/>
</dbReference>
<comment type="caution">
    <text evidence="3">The sequence shown here is derived from an EMBL/GenBank/DDBJ whole genome shotgun (WGS) entry which is preliminary data.</text>
</comment>
<dbReference type="InterPro" id="IPR035897">
    <property type="entry name" value="Toll_tir_struct_dom_sf"/>
</dbReference>
<dbReference type="AlphaFoldDB" id="A0A9Q2PAV2"/>
<gene>
    <name evidence="3" type="ORF">GS441_26915</name>
</gene>
<dbReference type="Proteomes" id="UP000808906">
    <property type="component" value="Unassembled WGS sequence"/>
</dbReference>
<evidence type="ECO:0000259" key="2">
    <source>
        <dbReference type="PROSITE" id="PS51534"/>
    </source>
</evidence>
<evidence type="ECO:0000256" key="1">
    <source>
        <dbReference type="SAM" id="MobiDB-lite"/>
    </source>
</evidence>
<feature type="domain" description="SEFIR" evidence="2">
    <location>
        <begin position="9"/>
        <end position="141"/>
    </location>
</feature>
<dbReference type="EMBL" id="WUXR01000029">
    <property type="protein sequence ID" value="MBM4568900.1"/>
    <property type="molecule type" value="Genomic_DNA"/>
</dbReference>